<sequence length="390" mass="42688">MTGLCGKNQIYWSSCEYLFFTQRHAEVGAEVRGEVIRDFVFLYLRINVFTNWLRQNFILPLGCLLVATTACSEVKSTSPTTIAANPSPAEVAAANTTQLRVAKYKGGWDLNLKLAGLDDFPYQTQFTEFTGGNLMVQAINAGAIDLASASEIPPIFAIESKASVKIIATLKGPTVGQVVLIPKNSTAKTITDLKGKKVGYVKATTAHYFLIKMLEKVGLTMKDINAVPLSIPDGLAAFRKGELDAWATYGYSIPQAQKEGARVLESAKDILSGNFVIIASPNAIADSQKKVAIADFLCRLQKSQNWRESNLKEWSKTYATTINVDEGIVYQDAQQGLKQRRQELLPVSDAAIASQQKVADTFFQAGVIPAKVDVKQLWDSSFNEDIAKCQ</sequence>
<dbReference type="AlphaFoldDB" id="A0A1Z4GK36"/>
<dbReference type="PANTHER" id="PTHR30024:SF48">
    <property type="entry name" value="ABC TRANSPORTER SUBSTRATE-BINDING PROTEIN"/>
    <property type="match status" value="1"/>
</dbReference>
<dbReference type="OrthoDB" id="527543at2"/>
<gene>
    <name evidence="2" type="ORF">NIES21_36990</name>
</gene>
<accession>A0A1Z4GK36</accession>
<dbReference type="Proteomes" id="UP000218287">
    <property type="component" value="Chromosome"/>
</dbReference>
<dbReference type="InterPro" id="IPR015168">
    <property type="entry name" value="SsuA/THI5"/>
</dbReference>
<dbReference type="Gene3D" id="3.40.190.10">
    <property type="entry name" value="Periplasmic binding protein-like II"/>
    <property type="match status" value="2"/>
</dbReference>
<keyword evidence="3" id="KW-1185">Reference proteome</keyword>
<dbReference type="Pfam" id="PF09084">
    <property type="entry name" value="NMT1"/>
    <property type="match status" value="1"/>
</dbReference>
<dbReference type="CDD" id="cd13558">
    <property type="entry name" value="PBP2_SsuA_like_2"/>
    <property type="match status" value="1"/>
</dbReference>
<feature type="domain" description="SsuA/THI5-like" evidence="1">
    <location>
        <begin position="132"/>
        <end position="291"/>
    </location>
</feature>
<organism evidence="2 3">
    <name type="scientific">Anabaenopsis circularis NIES-21</name>
    <dbReference type="NCBI Taxonomy" id="1085406"/>
    <lineage>
        <taxon>Bacteria</taxon>
        <taxon>Bacillati</taxon>
        <taxon>Cyanobacteriota</taxon>
        <taxon>Cyanophyceae</taxon>
        <taxon>Nostocales</taxon>
        <taxon>Nodulariaceae</taxon>
        <taxon>Anabaenopsis</taxon>
    </lineage>
</organism>
<name>A0A1Z4GK36_9CYAN</name>
<evidence type="ECO:0000259" key="1">
    <source>
        <dbReference type="Pfam" id="PF09084"/>
    </source>
</evidence>
<dbReference type="SUPFAM" id="SSF53850">
    <property type="entry name" value="Periplasmic binding protein-like II"/>
    <property type="match status" value="1"/>
</dbReference>
<dbReference type="PANTHER" id="PTHR30024">
    <property type="entry name" value="ALIPHATIC SULFONATES-BINDING PROTEIN-RELATED"/>
    <property type="match status" value="1"/>
</dbReference>
<evidence type="ECO:0000313" key="2">
    <source>
        <dbReference type="EMBL" id="BAY17857.1"/>
    </source>
</evidence>
<proteinExistence type="predicted"/>
<reference evidence="2 3" key="1">
    <citation type="submission" date="2017-06" db="EMBL/GenBank/DDBJ databases">
        <title>Genome sequencing of cyanobaciteial culture collection at National Institute for Environmental Studies (NIES).</title>
        <authorList>
            <person name="Hirose Y."/>
            <person name="Shimura Y."/>
            <person name="Fujisawa T."/>
            <person name="Nakamura Y."/>
            <person name="Kawachi M."/>
        </authorList>
    </citation>
    <scope>NUCLEOTIDE SEQUENCE [LARGE SCALE GENOMIC DNA]</scope>
    <source>
        <strain evidence="2 3">NIES-21</strain>
    </source>
</reference>
<dbReference type="EMBL" id="AP018174">
    <property type="protein sequence ID" value="BAY17857.1"/>
    <property type="molecule type" value="Genomic_DNA"/>
</dbReference>
<protein>
    <submittedName>
        <fullName evidence="2">Putative sulfonate transport system substrate-binding protein</fullName>
    </submittedName>
</protein>
<evidence type="ECO:0000313" key="3">
    <source>
        <dbReference type="Proteomes" id="UP000218287"/>
    </source>
</evidence>